<dbReference type="OrthoDB" id="4173905at2759"/>
<feature type="binding site" evidence="9">
    <location>
        <position position="576"/>
    </location>
    <ligand>
        <name>Zn(2+)</name>
        <dbReference type="ChEBI" id="CHEBI:29105"/>
        <label>1</label>
    </ligand>
</feature>
<feature type="binding site" evidence="9">
    <location>
        <position position="600"/>
    </location>
    <ligand>
        <name>Zn(2+)</name>
        <dbReference type="ChEBI" id="CHEBI:29105"/>
        <label>1</label>
    </ligand>
</feature>
<evidence type="ECO:0000256" key="9">
    <source>
        <dbReference type="PIRSR" id="PIRSR628651-51"/>
    </source>
</evidence>
<keyword evidence="15" id="KW-1185">Reference proteome</keyword>
<protein>
    <recommendedName>
        <fullName evidence="11">Chromatin modification-related protein</fullName>
    </recommendedName>
</protein>
<dbReference type="InterPro" id="IPR028651">
    <property type="entry name" value="ING_fam"/>
</dbReference>
<comment type="function">
    <text evidence="11">Component of an histone acetyltransferase complex.</text>
</comment>
<evidence type="ECO:0000256" key="2">
    <source>
        <dbReference type="ARBA" id="ARBA00010210"/>
    </source>
</evidence>
<evidence type="ECO:0000256" key="4">
    <source>
        <dbReference type="ARBA" id="ARBA00022771"/>
    </source>
</evidence>
<organism evidence="14 15">
    <name type="scientific">Ascobolus immersus RN42</name>
    <dbReference type="NCBI Taxonomy" id="1160509"/>
    <lineage>
        <taxon>Eukaryota</taxon>
        <taxon>Fungi</taxon>
        <taxon>Dikarya</taxon>
        <taxon>Ascomycota</taxon>
        <taxon>Pezizomycotina</taxon>
        <taxon>Pezizomycetes</taxon>
        <taxon>Pezizales</taxon>
        <taxon>Ascobolaceae</taxon>
        <taxon>Ascobolus</taxon>
    </lineage>
</organism>
<dbReference type="PROSITE" id="PS01359">
    <property type="entry name" value="ZF_PHD_1"/>
    <property type="match status" value="1"/>
</dbReference>
<dbReference type="InterPro" id="IPR019787">
    <property type="entry name" value="Znf_PHD-finger"/>
</dbReference>
<dbReference type="GO" id="GO:0006355">
    <property type="term" value="P:regulation of DNA-templated transcription"/>
    <property type="evidence" value="ECO:0007669"/>
    <property type="project" value="TreeGrafter"/>
</dbReference>
<dbReference type="PANTHER" id="PTHR10333:SF42">
    <property type="entry name" value="INHIBITOR OF GROWTH PROTEIN 5"/>
    <property type="match status" value="1"/>
</dbReference>
<dbReference type="PANTHER" id="PTHR10333">
    <property type="entry name" value="INHIBITOR OF GROWTH PROTEIN"/>
    <property type="match status" value="1"/>
</dbReference>
<feature type="binding site" evidence="9">
    <location>
        <position position="618"/>
    </location>
    <ligand>
        <name>Zn(2+)</name>
        <dbReference type="ChEBI" id="CHEBI:29105"/>
        <label>2</label>
    </ligand>
</feature>
<keyword evidence="4 10" id="KW-0863">Zinc-finger</keyword>
<dbReference type="CDD" id="cd15505">
    <property type="entry name" value="PHD_ING"/>
    <property type="match status" value="1"/>
</dbReference>
<feature type="compositionally biased region" description="Basic and acidic residues" evidence="12">
    <location>
        <begin position="389"/>
        <end position="407"/>
    </location>
</feature>
<evidence type="ECO:0000256" key="10">
    <source>
        <dbReference type="PROSITE-ProRule" id="PRU00146"/>
    </source>
</evidence>
<feature type="region of interest" description="Disordered" evidence="12">
    <location>
        <begin position="222"/>
        <end position="575"/>
    </location>
</feature>
<feature type="binding site" evidence="9">
    <location>
        <position position="594"/>
    </location>
    <ligand>
        <name>Zn(2+)</name>
        <dbReference type="ChEBI" id="CHEBI:29105"/>
        <label>2</label>
    </ligand>
</feature>
<keyword evidence="6 11" id="KW-0156">Chromatin regulator</keyword>
<feature type="region of interest" description="Disordered" evidence="12">
    <location>
        <begin position="1"/>
        <end position="50"/>
    </location>
</feature>
<dbReference type="EMBL" id="ML119683">
    <property type="protein sequence ID" value="RPA80993.1"/>
    <property type="molecule type" value="Genomic_DNA"/>
</dbReference>
<dbReference type="SMART" id="SM01408">
    <property type="entry name" value="ING"/>
    <property type="match status" value="1"/>
</dbReference>
<dbReference type="InterPro" id="IPR011011">
    <property type="entry name" value="Znf_FYVE_PHD"/>
</dbReference>
<feature type="compositionally biased region" description="Basic and acidic residues" evidence="12">
    <location>
        <begin position="452"/>
        <end position="468"/>
    </location>
</feature>
<feature type="site" description="Histone H3K4me3 binding" evidence="8">
    <location>
        <position position="575"/>
    </location>
</feature>
<evidence type="ECO:0000259" key="13">
    <source>
        <dbReference type="PROSITE" id="PS50016"/>
    </source>
</evidence>
<evidence type="ECO:0000256" key="8">
    <source>
        <dbReference type="PIRSR" id="PIRSR628651-50"/>
    </source>
</evidence>
<accession>A0A3N4I4H0</accession>
<dbReference type="STRING" id="1160509.A0A3N4I4H0"/>
<dbReference type="InterPro" id="IPR019786">
    <property type="entry name" value="Zinc_finger_PHD-type_CS"/>
</dbReference>
<reference evidence="14 15" key="1">
    <citation type="journal article" date="2018" name="Nat. Ecol. Evol.">
        <title>Pezizomycetes genomes reveal the molecular basis of ectomycorrhizal truffle lifestyle.</title>
        <authorList>
            <person name="Murat C."/>
            <person name="Payen T."/>
            <person name="Noel B."/>
            <person name="Kuo A."/>
            <person name="Morin E."/>
            <person name="Chen J."/>
            <person name="Kohler A."/>
            <person name="Krizsan K."/>
            <person name="Balestrini R."/>
            <person name="Da Silva C."/>
            <person name="Montanini B."/>
            <person name="Hainaut M."/>
            <person name="Levati E."/>
            <person name="Barry K.W."/>
            <person name="Belfiori B."/>
            <person name="Cichocki N."/>
            <person name="Clum A."/>
            <person name="Dockter R.B."/>
            <person name="Fauchery L."/>
            <person name="Guy J."/>
            <person name="Iotti M."/>
            <person name="Le Tacon F."/>
            <person name="Lindquist E.A."/>
            <person name="Lipzen A."/>
            <person name="Malagnac F."/>
            <person name="Mello A."/>
            <person name="Molinier V."/>
            <person name="Miyauchi S."/>
            <person name="Poulain J."/>
            <person name="Riccioni C."/>
            <person name="Rubini A."/>
            <person name="Sitrit Y."/>
            <person name="Splivallo R."/>
            <person name="Traeger S."/>
            <person name="Wang M."/>
            <person name="Zifcakova L."/>
            <person name="Wipf D."/>
            <person name="Zambonelli A."/>
            <person name="Paolocci F."/>
            <person name="Nowrousian M."/>
            <person name="Ottonello S."/>
            <person name="Baldrian P."/>
            <person name="Spatafora J.W."/>
            <person name="Henrissat B."/>
            <person name="Nagy L.G."/>
            <person name="Aury J.M."/>
            <person name="Wincker P."/>
            <person name="Grigoriev I.V."/>
            <person name="Bonfante P."/>
            <person name="Martin F.M."/>
        </authorList>
    </citation>
    <scope>NUCLEOTIDE SEQUENCE [LARGE SCALE GENOMIC DNA]</scope>
    <source>
        <strain evidence="14 15">RN42</strain>
    </source>
</reference>
<keyword evidence="7 11" id="KW-0539">Nucleus</keyword>
<feature type="binding site" evidence="9">
    <location>
        <position position="603"/>
    </location>
    <ligand>
        <name>Zn(2+)</name>
        <dbReference type="ChEBI" id="CHEBI:29105"/>
        <label>1</label>
    </ligand>
</feature>
<dbReference type="Gene3D" id="6.10.140.1740">
    <property type="match status" value="1"/>
</dbReference>
<dbReference type="InterPro" id="IPR001965">
    <property type="entry name" value="Znf_PHD"/>
</dbReference>
<dbReference type="InterPro" id="IPR024610">
    <property type="entry name" value="ING_N_histone-binding"/>
</dbReference>
<gene>
    <name evidence="14" type="ORF">BJ508DRAFT_415024</name>
</gene>
<feature type="compositionally biased region" description="Acidic residues" evidence="12">
    <location>
        <begin position="561"/>
        <end position="570"/>
    </location>
</feature>
<evidence type="ECO:0000256" key="1">
    <source>
        <dbReference type="ARBA" id="ARBA00004123"/>
    </source>
</evidence>
<dbReference type="Pfam" id="PF12998">
    <property type="entry name" value="ING"/>
    <property type="match status" value="2"/>
</dbReference>
<dbReference type="GO" id="GO:0033698">
    <property type="term" value="C:Rpd3L complex"/>
    <property type="evidence" value="ECO:0007669"/>
    <property type="project" value="TreeGrafter"/>
</dbReference>
<evidence type="ECO:0000256" key="12">
    <source>
        <dbReference type="SAM" id="MobiDB-lite"/>
    </source>
</evidence>
<dbReference type="Proteomes" id="UP000275078">
    <property type="component" value="Unassembled WGS sequence"/>
</dbReference>
<dbReference type="Gene3D" id="3.30.40.10">
    <property type="entry name" value="Zinc/RING finger domain, C3HC4 (zinc finger)"/>
    <property type="match status" value="1"/>
</dbReference>
<feature type="site" description="Histone H3K4me3 binding" evidence="8">
    <location>
        <position position="586"/>
    </location>
</feature>
<dbReference type="GO" id="GO:0006325">
    <property type="term" value="P:chromatin organization"/>
    <property type="evidence" value="ECO:0007669"/>
    <property type="project" value="UniProtKB-KW"/>
</dbReference>
<dbReference type="AlphaFoldDB" id="A0A3N4I4H0"/>
<evidence type="ECO:0000313" key="15">
    <source>
        <dbReference type="Proteomes" id="UP000275078"/>
    </source>
</evidence>
<feature type="binding site" evidence="9">
    <location>
        <position position="621"/>
    </location>
    <ligand>
        <name>Zn(2+)</name>
        <dbReference type="ChEBI" id="CHEBI:29105"/>
        <label>2</label>
    </ligand>
</feature>
<dbReference type="GO" id="GO:0070210">
    <property type="term" value="C:Rpd3L-Expanded complex"/>
    <property type="evidence" value="ECO:0007669"/>
    <property type="project" value="TreeGrafter"/>
</dbReference>
<feature type="compositionally biased region" description="Polar residues" evidence="12">
    <location>
        <begin position="528"/>
        <end position="539"/>
    </location>
</feature>
<evidence type="ECO:0000313" key="14">
    <source>
        <dbReference type="EMBL" id="RPA80993.1"/>
    </source>
</evidence>
<feature type="compositionally biased region" description="Basic and acidic residues" evidence="12">
    <location>
        <begin position="418"/>
        <end position="432"/>
    </location>
</feature>
<comment type="domain">
    <text evidence="11">The PHD-type zinc finger mediates the binding to H3K4me3.</text>
</comment>
<keyword evidence="5 9" id="KW-0862">Zinc</keyword>
<feature type="site" description="Histone H3K4me3 binding" evidence="8">
    <location>
        <position position="590"/>
    </location>
</feature>
<sequence>MASTAKTATTRSQPARQSRTAPPRKAAQLTNSRIAASVGRNPIPTGSAGSQQRYPAIYAFTDALEALPLETVRNFTLLREVDAKACLAEENVRRYIKEAISLPPAHPDAPDPAYDYLHQQEMLKLRREESQKRGEMFPPEMDALIMENPVEQVDFHFPPTRRSRMYQVRIIINDLLPTLDEKIHVITTTNDTLTKHLGRLENAFESVENEIPEIHRRGNLQHWAYKPNPPRGVVAQRAAERAERQAQAERDHSELPHRSDSRREGARRGQMAAHDDDDLPLAKRAHGNNRAKAKEAENATSTHKNGDKDGSAPAAPKKRRTAGTEKVAAAGKAAPSPRSGTPSTTAPKKTTKGSTATGGAAHRKRAGNSSLNSPVIASPELGALSEIQRIPEDRVLDSKGAHPETVKSHSSTVMKSEGITKELASREIDTPTKELALPPIPVPVPKGNRRTSVQDEGHSTSKQKDSKKATIPPSPKTTSKKSAPTPINTSIPTSSSHRPPQSASKRKRPASPDVPPTTNTNPRKKSHTPTQSQSATSQMAPILPPPPPPPPPQPQTVPDDSGSEETDPDPDEPRYCICNGVSYGQMVACDSETCEKEWFHLECVGLAQAPKGKAKWFCQDCIAQMNSGAHSNNGRRRR</sequence>
<dbReference type="SUPFAM" id="SSF57903">
    <property type="entry name" value="FYVE/PHD zinc finger"/>
    <property type="match status" value="1"/>
</dbReference>
<evidence type="ECO:0000256" key="5">
    <source>
        <dbReference type="ARBA" id="ARBA00022833"/>
    </source>
</evidence>
<feature type="compositionally biased region" description="Low complexity" evidence="12">
    <location>
        <begin position="482"/>
        <end position="496"/>
    </location>
</feature>
<feature type="binding site" evidence="9">
    <location>
        <position position="578"/>
    </location>
    <ligand>
        <name>Zn(2+)</name>
        <dbReference type="ChEBI" id="CHEBI:29105"/>
        <label>1</label>
    </ligand>
</feature>
<dbReference type="GO" id="GO:0008270">
    <property type="term" value="F:zinc ion binding"/>
    <property type="evidence" value="ECO:0007669"/>
    <property type="project" value="UniProtKB-KW"/>
</dbReference>
<keyword evidence="3 9" id="KW-0479">Metal-binding</keyword>
<feature type="compositionally biased region" description="Pro residues" evidence="12">
    <location>
        <begin position="542"/>
        <end position="555"/>
    </location>
</feature>
<comment type="subunit">
    <text evidence="11">Component of an histone acetyltransferase complex. Interacts with H3K4me3 and to a lesser extent with H3K4me2.</text>
</comment>
<proteinExistence type="inferred from homology"/>
<evidence type="ECO:0000256" key="11">
    <source>
        <dbReference type="RuleBase" id="RU361213"/>
    </source>
</evidence>
<evidence type="ECO:0000256" key="6">
    <source>
        <dbReference type="ARBA" id="ARBA00022853"/>
    </source>
</evidence>
<dbReference type="SMART" id="SM00249">
    <property type="entry name" value="PHD"/>
    <property type="match status" value="1"/>
</dbReference>
<dbReference type="PROSITE" id="PS50016">
    <property type="entry name" value="ZF_PHD_2"/>
    <property type="match status" value="1"/>
</dbReference>
<feature type="compositionally biased region" description="Basic and acidic residues" evidence="12">
    <location>
        <begin position="238"/>
        <end position="267"/>
    </location>
</feature>
<evidence type="ECO:0000256" key="3">
    <source>
        <dbReference type="ARBA" id="ARBA00022723"/>
    </source>
</evidence>
<feature type="compositionally biased region" description="Polar residues" evidence="12">
    <location>
        <begin position="1"/>
        <end position="20"/>
    </location>
</feature>
<comment type="subcellular location">
    <subcellularLocation>
        <location evidence="1 11">Nucleus</location>
    </subcellularLocation>
</comment>
<feature type="site" description="Histone H3K4me3 binding" evidence="8">
    <location>
        <position position="598"/>
    </location>
</feature>
<comment type="similarity">
    <text evidence="2 11">Belongs to the ING family.</text>
</comment>
<name>A0A3N4I4H0_ASCIM</name>
<feature type="binding site" evidence="9">
    <location>
        <position position="589"/>
    </location>
    <ligand>
        <name>Zn(2+)</name>
        <dbReference type="ChEBI" id="CHEBI:29105"/>
        <label>2</label>
    </ligand>
</feature>
<dbReference type="InterPro" id="IPR013083">
    <property type="entry name" value="Znf_RING/FYVE/PHD"/>
</dbReference>
<evidence type="ECO:0000256" key="7">
    <source>
        <dbReference type="ARBA" id="ARBA00023242"/>
    </source>
</evidence>
<feature type="domain" description="PHD-type" evidence="13">
    <location>
        <begin position="573"/>
        <end position="624"/>
    </location>
</feature>
<feature type="compositionally biased region" description="Low complexity" evidence="12">
    <location>
        <begin position="339"/>
        <end position="360"/>
    </location>
</feature>